<protein>
    <recommendedName>
        <fullName evidence="3">Vitamin B12 dependent methionine synthase, activation domain</fullName>
    </recommendedName>
</protein>
<organism evidence="1 2">
    <name type="scientific">Eubacterium uniforme</name>
    <dbReference type="NCBI Taxonomy" id="39495"/>
    <lineage>
        <taxon>Bacteria</taxon>
        <taxon>Bacillati</taxon>
        <taxon>Bacillota</taxon>
        <taxon>Clostridia</taxon>
        <taxon>Eubacteriales</taxon>
        <taxon>Eubacteriaceae</taxon>
        <taxon>Eubacterium</taxon>
    </lineage>
</organism>
<evidence type="ECO:0000313" key="2">
    <source>
        <dbReference type="Proteomes" id="UP000190814"/>
    </source>
</evidence>
<evidence type="ECO:0008006" key="3">
    <source>
        <dbReference type="Google" id="ProtNLM"/>
    </source>
</evidence>
<keyword evidence="2" id="KW-1185">Reference proteome</keyword>
<dbReference type="Gene3D" id="3.40.109.40">
    <property type="match status" value="1"/>
</dbReference>
<dbReference type="OrthoDB" id="9816190at2"/>
<evidence type="ECO:0000313" key="1">
    <source>
        <dbReference type="EMBL" id="SKA69534.1"/>
    </source>
</evidence>
<gene>
    <name evidence="1" type="ORF">SAMN02745111_01878</name>
</gene>
<dbReference type="InterPro" id="IPR037010">
    <property type="entry name" value="VitB12-dep_Met_synth_activ_sf"/>
</dbReference>
<sequence>MIKLKEISKEDAFRYMGGDYSSINEEELKILKENEKLLLENINVRYVYKVFDIDNETMMIGPNIKLEGQSIKNHLKDCNKVIFLAATLSSSVDEFIRKRQVSGSFDMVCADALASAAIEDALKLIDLELINRFKDKHLTWRFGVGYGDFPLEFQSTFLDLANARKLIGLNLSDGGLLTPTKSVTCIIGVSDGKLDGNRDIMDSYSHKCSICNMKDVCAYSKYNK</sequence>
<dbReference type="STRING" id="39495.SAMN02745111_01878"/>
<reference evidence="1 2" key="1">
    <citation type="submission" date="2017-02" db="EMBL/GenBank/DDBJ databases">
        <authorList>
            <person name="Peterson S.W."/>
        </authorList>
    </citation>
    <scope>NUCLEOTIDE SEQUENCE [LARGE SCALE GENOMIC DNA]</scope>
    <source>
        <strain evidence="1 2">ATCC 35992</strain>
    </source>
</reference>
<dbReference type="Proteomes" id="UP000190814">
    <property type="component" value="Unassembled WGS sequence"/>
</dbReference>
<dbReference type="EMBL" id="FUXZ01000011">
    <property type="protein sequence ID" value="SKA69534.1"/>
    <property type="molecule type" value="Genomic_DNA"/>
</dbReference>
<dbReference type="AlphaFoldDB" id="A0A1T4VX20"/>
<accession>A0A1T4VX20</accession>
<name>A0A1T4VX20_9FIRM</name>
<proteinExistence type="predicted"/>
<dbReference type="SUPFAM" id="SSF56507">
    <property type="entry name" value="Methionine synthase activation domain-like"/>
    <property type="match status" value="1"/>
</dbReference>
<dbReference type="RefSeq" id="WP_078766722.1">
    <property type="nucleotide sequence ID" value="NZ_FUXZ01000011.1"/>
</dbReference>
<dbReference type="GO" id="GO:0008705">
    <property type="term" value="F:methionine synthase activity"/>
    <property type="evidence" value="ECO:0007669"/>
    <property type="project" value="InterPro"/>
</dbReference>